<evidence type="ECO:0000256" key="1">
    <source>
        <dbReference type="SAM" id="MobiDB-lite"/>
    </source>
</evidence>
<comment type="caution">
    <text evidence="3">The sequence shown here is derived from an EMBL/GenBank/DDBJ whole genome shotgun (WGS) entry which is preliminary data.</text>
</comment>
<feature type="region of interest" description="Disordered" evidence="1">
    <location>
        <begin position="103"/>
        <end position="143"/>
    </location>
</feature>
<accession>A0A1Y1VCC3</accession>
<reference evidence="3 4" key="2">
    <citation type="submission" date="2016-08" db="EMBL/GenBank/DDBJ databases">
        <title>Pervasive Adenine N6-methylation of Active Genes in Fungi.</title>
        <authorList>
            <consortium name="DOE Joint Genome Institute"/>
            <person name="Mondo S.J."/>
            <person name="Dannebaum R.O."/>
            <person name="Kuo R.C."/>
            <person name="Labutti K."/>
            <person name="Haridas S."/>
            <person name="Kuo A."/>
            <person name="Salamov A."/>
            <person name="Ahrendt S.R."/>
            <person name="Lipzen A."/>
            <person name="Sullivan W."/>
            <person name="Andreopoulos W.B."/>
            <person name="Clum A."/>
            <person name="Lindquist E."/>
            <person name="Daum C."/>
            <person name="Ramamoorthy G.K."/>
            <person name="Gryganskyi A."/>
            <person name="Culley D."/>
            <person name="Magnuson J.K."/>
            <person name="James T.Y."/>
            <person name="O'Malley M.A."/>
            <person name="Stajich J.E."/>
            <person name="Spatafora J.W."/>
            <person name="Visel A."/>
            <person name="Grigoriev I.V."/>
        </authorList>
    </citation>
    <scope>NUCLEOTIDE SEQUENCE [LARGE SCALE GENOMIC DNA]</scope>
    <source>
        <strain evidence="4">finn</strain>
    </source>
</reference>
<gene>
    <name evidence="3" type="ORF">BCR36DRAFT_403890</name>
</gene>
<dbReference type="EMBL" id="MCFH01000016">
    <property type="protein sequence ID" value="ORX52122.1"/>
    <property type="molecule type" value="Genomic_DNA"/>
</dbReference>
<feature type="chain" id="PRO_5013095916" evidence="2">
    <location>
        <begin position="22"/>
        <end position="362"/>
    </location>
</feature>
<organism evidence="3 4">
    <name type="scientific">Piromyces finnis</name>
    <dbReference type="NCBI Taxonomy" id="1754191"/>
    <lineage>
        <taxon>Eukaryota</taxon>
        <taxon>Fungi</taxon>
        <taxon>Fungi incertae sedis</taxon>
        <taxon>Chytridiomycota</taxon>
        <taxon>Chytridiomycota incertae sedis</taxon>
        <taxon>Neocallimastigomycetes</taxon>
        <taxon>Neocallimastigales</taxon>
        <taxon>Neocallimastigaceae</taxon>
        <taxon>Piromyces</taxon>
    </lineage>
</organism>
<feature type="region of interest" description="Disordered" evidence="1">
    <location>
        <begin position="158"/>
        <end position="269"/>
    </location>
</feature>
<evidence type="ECO:0000313" key="3">
    <source>
        <dbReference type="EMBL" id="ORX52122.1"/>
    </source>
</evidence>
<evidence type="ECO:0000313" key="4">
    <source>
        <dbReference type="Proteomes" id="UP000193719"/>
    </source>
</evidence>
<feature type="compositionally biased region" description="Acidic residues" evidence="1">
    <location>
        <begin position="108"/>
        <end position="121"/>
    </location>
</feature>
<feature type="signal peptide" evidence="2">
    <location>
        <begin position="1"/>
        <end position="21"/>
    </location>
</feature>
<evidence type="ECO:0000256" key="2">
    <source>
        <dbReference type="SAM" id="SignalP"/>
    </source>
</evidence>
<feature type="compositionally biased region" description="Basic and acidic residues" evidence="1">
    <location>
        <begin position="232"/>
        <end position="269"/>
    </location>
</feature>
<keyword evidence="4" id="KW-1185">Reference proteome</keyword>
<protein>
    <submittedName>
        <fullName evidence="3">Uncharacterized protein</fullName>
    </submittedName>
</protein>
<dbReference type="STRING" id="1754191.A0A1Y1VCC3"/>
<feature type="compositionally biased region" description="Basic and acidic residues" evidence="1">
    <location>
        <begin position="190"/>
        <end position="210"/>
    </location>
</feature>
<keyword evidence="2" id="KW-0732">Signal</keyword>
<reference evidence="3 4" key="1">
    <citation type="submission" date="2016-08" db="EMBL/GenBank/DDBJ databases">
        <title>Genomes of anaerobic fungi encode conserved fungal cellulosomes for biomass hydrolysis.</title>
        <authorList>
            <consortium name="DOE Joint Genome Institute"/>
            <person name="Haitjema C.H."/>
            <person name="Gilmore S.P."/>
            <person name="Henske J.K."/>
            <person name="Solomon K.V."/>
            <person name="De Groot R."/>
            <person name="Kuo A."/>
            <person name="Mondo S.J."/>
            <person name="Salamov A.A."/>
            <person name="Labutti K."/>
            <person name="Zhao Z."/>
            <person name="Chiniquy J."/>
            <person name="Barry K."/>
            <person name="Brewer H.M."/>
            <person name="Purvine S.O."/>
            <person name="Wright A.T."/>
            <person name="Boxma B."/>
            <person name="Van Alen T."/>
            <person name="Hackstein J.H."/>
            <person name="Baker S.E."/>
            <person name="Grigoriev I.V."/>
            <person name="O'Malley M.A."/>
        </authorList>
    </citation>
    <scope>NUCLEOTIDE SEQUENCE [LARGE SCALE GENOMIC DNA]</scope>
    <source>
        <strain evidence="4">finn</strain>
    </source>
</reference>
<dbReference type="OrthoDB" id="10639957at2759"/>
<sequence>MKCLYFIAALLFLFHVHSVYSQHLENFNNEENPIIIEWVNDKSGKCQTYSIYEDDVLLKSNIPIINNKVDAVDLHHKHGKLILKCDSYVKQKRTIEDDKGETSLLEENSLEESDDTDDDSLIDSIDNIYTPSDEKEEEEKGESLFEKIFKINKVENKNKDGETESNPITNNKNDSSKNNKENNSYDNSDDDKSGKDGNNQDKTNVDDDNKNSSYDTNNRMDLNKDTTNNNENKNDENDGESKDYHQEKGNNDNDNGKGDNDKLSIESEKDDKDINPIQLGVGVSLSFLLTSGMFLSVMKIRKMSELQLEVNAQEMSANSVYIPSPRISNSGSMSLSMSSLELGNAASLHENSFTSTLNSIIV</sequence>
<feature type="compositionally biased region" description="Polar residues" evidence="1">
    <location>
        <begin position="211"/>
        <end position="220"/>
    </location>
</feature>
<dbReference type="AlphaFoldDB" id="A0A1Y1VCC3"/>
<name>A0A1Y1VCC3_9FUNG</name>
<proteinExistence type="predicted"/>
<dbReference type="Proteomes" id="UP000193719">
    <property type="component" value="Unassembled WGS sequence"/>
</dbReference>